<dbReference type="EMBL" id="JADJUC010000009">
    <property type="protein sequence ID" value="MBK8524414.1"/>
    <property type="molecule type" value="Genomic_DNA"/>
</dbReference>
<evidence type="ECO:0000313" key="1">
    <source>
        <dbReference type="EMBL" id="MBK8524414.1"/>
    </source>
</evidence>
<dbReference type="Proteomes" id="UP000886689">
    <property type="component" value="Unassembled WGS sequence"/>
</dbReference>
<dbReference type="AlphaFoldDB" id="A0A9D7PT23"/>
<proteinExistence type="predicted"/>
<accession>A0A9D7PT23</accession>
<sequence>MIDGMTRRPGVLPGVRHGDWQYLKLTKSMRVTTENPVSADRVFAQRANNPAKRSSIKDRPWARALDFIGTSANASTGTVPPRGVLCSFWGESPNVTAMVARHILEYHR</sequence>
<gene>
    <name evidence="1" type="ORF">IPL58_10085</name>
</gene>
<evidence type="ECO:0000313" key="2">
    <source>
        <dbReference type="Proteomes" id="UP000886689"/>
    </source>
</evidence>
<comment type="caution">
    <text evidence="1">The sequence shown here is derived from an EMBL/GenBank/DDBJ whole genome shotgun (WGS) entry which is preliminary data.</text>
</comment>
<name>A0A9D7PT23_9PROT</name>
<organism evidence="1 2">
    <name type="scientific">Candidatus Proximibacter danicus</name>
    <dbReference type="NCBI Taxonomy" id="2954365"/>
    <lineage>
        <taxon>Bacteria</taxon>
        <taxon>Pseudomonadati</taxon>
        <taxon>Pseudomonadota</taxon>
        <taxon>Betaproteobacteria</taxon>
        <taxon>Candidatus Proximibacter</taxon>
    </lineage>
</organism>
<protein>
    <submittedName>
        <fullName evidence="1">Uncharacterized protein</fullName>
    </submittedName>
</protein>
<reference evidence="1" key="1">
    <citation type="submission" date="2020-10" db="EMBL/GenBank/DDBJ databases">
        <title>Connecting structure to function with the recovery of over 1000 high-quality activated sludge metagenome-assembled genomes encoding full-length rRNA genes using long-read sequencing.</title>
        <authorList>
            <person name="Singleton C.M."/>
            <person name="Petriglieri F."/>
            <person name="Kristensen J.M."/>
            <person name="Kirkegaard R.H."/>
            <person name="Michaelsen T.Y."/>
            <person name="Andersen M.H."/>
            <person name="Karst S.M."/>
            <person name="Dueholm M.S."/>
            <person name="Nielsen P.H."/>
            <person name="Albertsen M."/>
        </authorList>
    </citation>
    <scope>NUCLEOTIDE SEQUENCE</scope>
    <source>
        <strain evidence="1">Hirt_18-Q3-R61-65_BATAC.395</strain>
    </source>
</reference>